<dbReference type="GO" id="GO:0004843">
    <property type="term" value="F:cysteine-type deubiquitinase activity"/>
    <property type="evidence" value="ECO:0007669"/>
    <property type="project" value="UniProtKB-EC"/>
</dbReference>
<dbReference type="Proteomes" id="UP000681720">
    <property type="component" value="Unassembled WGS sequence"/>
</dbReference>
<proteinExistence type="predicted"/>
<organism evidence="4 6">
    <name type="scientific">Rotaria magnacalcarata</name>
    <dbReference type="NCBI Taxonomy" id="392030"/>
    <lineage>
        <taxon>Eukaryota</taxon>
        <taxon>Metazoa</taxon>
        <taxon>Spiralia</taxon>
        <taxon>Gnathifera</taxon>
        <taxon>Rotifera</taxon>
        <taxon>Eurotatoria</taxon>
        <taxon>Bdelloidea</taxon>
        <taxon>Philodinida</taxon>
        <taxon>Philodinidae</taxon>
        <taxon>Rotaria</taxon>
    </lineage>
</organism>
<dbReference type="Pfam" id="PF00443">
    <property type="entry name" value="UCH"/>
    <property type="match status" value="1"/>
</dbReference>
<sequence length="47" mass="5549">MSKEELDGDEEPMCNKCKKKRPCTKKLSIQKCPEILVLHLKRFSQTR</sequence>
<dbReference type="Proteomes" id="UP000681967">
    <property type="component" value="Unassembled WGS sequence"/>
</dbReference>
<dbReference type="SUPFAM" id="SSF54001">
    <property type="entry name" value="Cysteine proteinases"/>
    <property type="match status" value="1"/>
</dbReference>
<evidence type="ECO:0000313" key="5">
    <source>
        <dbReference type="EMBL" id="CAF4754855.1"/>
    </source>
</evidence>
<dbReference type="AlphaFoldDB" id="A0A8S2YW27"/>
<dbReference type="PANTHER" id="PTHR21646">
    <property type="entry name" value="UBIQUITIN CARBOXYL-TERMINAL HYDROLASE"/>
    <property type="match status" value="1"/>
</dbReference>
<dbReference type="InterPro" id="IPR050185">
    <property type="entry name" value="Ub_carboxyl-term_hydrolase"/>
</dbReference>
<dbReference type="EMBL" id="CAJOBJ010098692">
    <property type="protein sequence ID" value="CAF4576597.1"/>
    <property type="molecule type" value="Genomic_DNA"/>
</dbReference>
<gene>
    <name evidence="5" type="ORF">BYL167_LOCUS46252</name>
    <name evidence="4" type="ORF">GIL414_LOCUS37914</name>
</gene>
<evidence type="ECO:0000256" key="1">
    <source>
        <dbReference type="ARBA" id="ARBA00000707"/>
    </source>
</evidence>
<protein>
    <recommendedName>
        <fullName evidence="2">ubiquitinyl hydrolase 1</fullName>
        <ecNumber evidence="2">3.4.19.12</ecNumber>
    </recommendedName>
</protein>
<accession>A0A8S2YW27</accession>
<feature type="non-terminal residue" evidence="4">
    <location>
        <position position="1"/>
    </location>
</feature>
<evidence type="ECO:0000313" key="6">
    <source>
        <dbReference type="Proteomes" id="UP000681720"/>
    </source>
</evidence>
<dbReference type="EMBL" id="CAJOBH010130513">
    <property type="protein sequence ID" value="CAF4754855.1"/>
    <property type="molecule type" value="Genomic_DNA"/>
</dbReference>
<dbReference type="EC" id="3.4.19.12" evidence="2"/>
<dbReference type="InterPro" id="IPR001394">
    <property type="entry name" value="Peptidase_C19_UCH"/>
</dbReference>
<dbReference type="GO" id="GO:0016579">
    <property type="term" value="P:protein deubiquitination"/>
    <property type="evidence" value="ECO:0007669"/>
    <property type="project" value="InterPro"/>
</dbReference>
<evidence type="ECO:0000256" key="2">
    <source>
        <dbReference type="ARBA" id="ARBA00012759"/>
    </source>
</evidence>
<dbReference type="Gene3D" id="3.90.70.10">
    <property type="entry name" value="Cysteine proteinases"/>
    <property type="match status" value="1"/>
</dbReference>
<dbReference type="InterPro" id="IPR028889">
    <property type="entry name" value="USP"/>
</dbReference>
<evidence type="ECO:0000313" key="4">
    <source>
        <dbReference type="EMBL" id="CAF4576597.1"/>
    </source>
</evidence>
<evidence type="ECO:0000259" key="3">
    <source>
        <dbReference type="PROSITE" id="PS50235"/>
    </source>
</evidence>
<comment type="catalytic activity">
    <reaction evidence="1">
        <text>Thiol-dependent hydrolysis of ester, thioester, amide, peptide and isopeptide bonds formed by the C-terminal Gly of ubiquitin (a 76-residue protein attached to proteins as an intracellular targeting signal).</text>
        <dbReference type="EC" id="3.4.19.12"/>
    </reaction>
</comment>
<dbReference type="InterPro" id="IPR038765">
    <property type="entry name" value="Papain-like_cys_pep_sf"/>
</dbReference>
<name>A0A8S2YW27_9BILA</name>
<dbReference type="PANTHER" id="PTHR21646:SF23">
    <property type="entry name" value="UBIQUITIN CARBOXYL-TERMINAL HYDROLASE USP2"/>
    <property type="match status" value="1"/>
</dbReference>
<feature type="domain" description="USP" evidence="3">
    <location>
        <begin position="1"/>
        <end position="47"/>
    </location>
</feature>
<reference evidence="4" key="1">
    <citation type="submission" date="2021-02" db="EMBL/GenBank/DDBJ databases">
        <authorList>
            <person name="Nowell W R."/>
        </authorList>
    </citation>
    <scope>NUCLEOTIDE SEQUENCE</scope>
</reference>
<comment type="caution">
    <text evidence="4">The sequence shown here is derived from an EMBL/GenBank/DDBJ whole genome shotgun (WGS) entry which is preliminary data.</text>
</comment>
<dbReference type="PROSITE" id="PS50235">
    <property type="entry name" value="USP_3"/>
    <property type="match status" value="1"/>
</dbReference>